<name>A0A160TV54_9ZZZZ</name>
<dbReference type="Gene3D" id="2.60.120.620">
    <property type="entry name" value="q2cbj1_9rhob like domain"/>
    <property type="match status" value="1"/>
</dbReference>
<sequence>MLSPAQLDHYDTQGFVIPDFRLEEEALGAIKGHHERLVSRLPEFRDYCPSVLAYDLAFLNYARIPEILDMVEQVLGGDFALWNSSFFAKPALNGRATPWHQDGEYWPIRPVATCTVWIAIDDANTENGCLKLIPGSHKREQLLAHETNPDPNLTLNQELLSSEFDESKTVNLILEAGQISLHDIRMVHGSDANASPHPRRGMTLRYMPLTSVFDRELAVAQSENMGFKAHQDRTLFLMRGTDQTGKNDFRLRW</sequence>
<dbReference type="SUPFAM" id="SSF51197">
    <property type="entry name" value="Clavaminate synthase-like"/>
    <property type="match status" value="1"/>
</dbReference>
<keyword evidence="1" id="KW-0223">Dioxygenase</keyword>
<evidence type="ECO:0000313" key="1">
    <source>
        <dbReference type="EMBL" id="CUS54504.1"/>
    </source>
</evidence>
<dbReference type="GO" id="GO:0046872">
    <property type="term" value="F:metal ion binding"/>
    <property type="evidence" value="ECO:0007669"/>
    <property type="project" value="UniProtKB-ARBA"/>
</dbReference>
<gene>
    <name evidence="1" type="ORF">MGWOODY_XGa817</name>
</gene>
<dbReference type="PANTHER" id="PTHR20883:SF48">
    <property type="entry name" value="ECTOINE DIOXYGENASE"/>
    <property type="match status" value="1"/>
</dbReference>
<organism evidence="1">
    <name type="scientific">hydrothermal vent metagenome</name>
    <dbReference type="NCBI Taxonomy" id="652676"/>
    <lineage>
        <taxon>unclassified sequences</taxon>
        <taxon>metagenomes</taxon>
        <taxon>ecological metagenomes</taxon>
    </lineage>
</organism>
<dbReference type="EMBL" id="CZRL01000104">
    <property type="protein sequence ID" value="CUS54504.1"/>
    <property type="molecule type" value="Genomic_DNA"/>
</dbReference>
<proteinExistence type="predicted"/>
<dbReference type="InterPro" id="IPR008775">
    <property type="entry name" value="Phytyl_CoA_dOase-like"/>
</dbReference>
<protein>
    <submittedName>
        <fullName evidence="1">Phytanoyl-CoA dioxygenase</fullName>
    </submittedName>
</protein>
<keyword evidence="1" id="KW-0560">Oxidoreductase</keyword>
<accession>A0A160TV54</accession>
<dbReference type="AlphaFoldDB" id="A0A160TV54"/>
<dbReference type="Pfam" id="PF05721">
    <property type="entry name" value="PhyH"/>
    <property type="match status" value="1"/>
</dbReference>
<dbReference type="PANTHER" id="PTHR20883">
    <property type="entry name" value="PHYTANOYL-COA DIOXYGENASE DOMAIN CONTAINING 1"/>
    <property type="match status" value="1"/>
</dbReference>
<dbReference type="GO" id="GO:0051213">
    <property type="term" value="F:dioxygenase activity"/>
    <property type="evidence" value="ECO:0007669"/>
    <property type="project" value="UniProtKB-KW"/>
</dbReference>
<reference evidence="1" key="1">
    <citation type="submission" date="2015-10" db="EMBL/GenBank/DDBJ databases">
        <authorList>
            <person name="Gilbert D.G."/>
        </authorList>
    </citation>
    <scope>NUCLEOTIDE SEQUENCE</scope>
</reference>